<evidence type="ECO:0000256" key="5">
    <source>
        <dbReference type="ARBA" id="ARBA00023136"/>
    </source>
</evidence>
<dbReference type="Proteomes" id="UP000293874">
    <property type="component" value="Unassembled WGS sequence"/>
</dbReference>
<dbReference type="Gene3D" id="2.40.170.20">
    <property type="entry name" value="TonB-dependent receptor, beta-barrel domain"/>
    <property type="match status" value="1"/>
</dbReference>
<dbReference type="NCBIfam" id="TIGR04056">
    <property type="entry name" value="OMP_RagA_SusC"/>
    <property type="match status" value="1"/>
</dbReference>
<dbReference type="InterPro" id="IPR023996">
    <property type="entry name" value="TonB-dep_OMP_SusC/RagA"/>
</dbReference>
<name>A0A4Q7N3Y7_9BACT</name>
<dbReference type="InterPro" id="IPR023997">
    <property type="entry name" value="TonB-dep_OMP_SusC/RagA_CS"/>
</dbReference>
<evidence type="ECO:0000259" key="8">
    <source>
        <dbReference type="SMART" id="SM00965"/>
    </source>
</evidence>
<evidence type="ECO:0000256" key="2">
    <source>
        <dbReference type="ARBA" id="ARBA00022448"/>
    </source>
</evidence>
<evidence type="ECO:0000256" key="4">
    <source>
        <dbReference type="ARBA" id="ARBA00022692"/>
    </source>
</evidence>
<dbReference type="Gene3D" id="3.55.50.30">
    <property type="match status" value="1"/>
</dbReference>
<dbReference type="PROSITE" id="PS52016">
    <property type="entry name" value="TONB_DEPENDENT_REC_3"/>
    <property type="match status" value="1"/>
</dbReference>
<evidence type="ECO:0000256" key="6">
    <source>
        <dbReference type="ARBA" id="ARBA00023237"/>
    </source>
</evidence>
<protein>
    <submittedName>
        <fullName evidence="9">TonB-linked SusC/RagA family outer membrane protein</fullName>
    </submittedName>
</protein>
<evidence type="ECO:0000313" key="9">
    <source>
        <dbReference type="EMBL" id="RZS75688.1"/>
    </source>
</evidence>
<dbReference type="SUPFAM" id="SSF56935">
    <property type="entry name" value="Porins"/>
    <property type="match status" value="1"/>
</dbReference>
<proteinExistence type="inferred from homology"/>
<keyword evidence="6 7" id="KW-0998">Cell outer membrane</keyword>
<dbReference type="GO" id="GO:0009279">
    <property type="term" value="C:cell outer membrane"/>
    <property type="evidence" value="ECO:0007669"/>
    <property type="project" value="UniProtKB-SubCell"/>
</dbReference>
<gene>
    <name evidence="9" type="ORF">EV199_1560</name>
</gene>
<comment type="subcellular location">
    <subcellularLocation>
        <location evidence="1 7">Cell outer membrane</location>
        <topology evidence="1 7">Multi-pass membrane protein</topology>
    </subcellularLocation>
</comment>
<dbReference type="InterPro" id="IPR012910">
    <property type="entry name" value="Plug_dom"/>
</dbReference>
<dbReference type="InterPro" id="IPR037066">
    <property type="entry name" value="Plug_dom_sf"/>
</dbReference>
<dbReference type="NCBIfam" id="TIGR04057">
    <property type="entry name" value="SusC_RagA_signa"/>
    <property type="match status" value="1"/>
</dbReference>
<dbReference type="InterPro" id="IPR039426">
    <property type="entry name" value="TonB-dep_rcpt-like"/>
</dbReference>
<dbReference type="InterPro" id="IPR036942">
    <property type="entry name" value="Beta-barrel_TonB_sf"/>
</dbReference>
<sequence length="1103" mass="121280">MYLNLRGKGRPLTGLSPVAKTLRIMKLIAILLLVGCLQVSAKGYAQKITLHEKNAPLQKIFKEIRKQSGYLFLYTDELIRDARNTDVVVKEVPLEEALRAAFKEQPLTFTIVNKTIIVRRKEEPAPVPAVTLEIFAKHSIKGTVVDEDNTPISGASVVLNGSKHGTSTGAAGEFVLNDVNSGEYEIVVTSVGFARLTQKIRVRDESLNLTLTLTKSASRLDEIVVTAYGSGRQGSITGSVSTMTSKQLEHSPRASVQDNLQGNVSGVMVSTGSGQPGYSGNVRIRGIGSINAGNVPLYVVDGVPLYASDLNSLNTSDVASISVLKDASAATLYGSRAANGVIIITTKKGVAGKTQFSASAQTGSNTITNVQGSTPLNTNEMLELLKEGWVNTGKNAADFEAEMKANGVDPTINTDWFDALIRRGAYQQFDLSASGGNDKSKFYASASYYNAKAPMLGSDFKRYTTKINLSNQATSRFSFSLGLLASATKSNLVKDEGSNANPVRAYKRYQPWLRIYKDDGSYDLSYSNNYNPVAFVKENRLTQDRYNFLGNIGAKLVIINGLTLETQNSVDFQYSENFDYAKSGIGTARTNGGIADYGTGKIINFVSTNILRYKKDWGVHGLETFIGYEGQKIQSSGVTLTKRNFIPNTYTLDNASVLVSGGSSGTSNTLMGGFSNVSYNYDGRYYLSGSFRRDGSSRFGEDQKFGNFWSVGASWNVAAEKFMHTQKLFSDLRLRVTYGSNGNQSIGDFESRGLYGNTYSYDNNPGFALIQYGNELLTWEKNKPFNVGVDFGILNSRIQGSLEYYVRTTSALLLERPVSATNGVTSVMQNIGSMENSGIELEMNSLNIQSKENGFSWNTRFMFATLKNKITRLQSPIVGTFNRYEGGDFYQYYLPGFAGADENNGESLWYTDGTKSTTTNVYGNAARFNQGSALPDWYAGITNTFAFKGISLSFQFYGNFGNKLYDNWGSNSYGDGSAGFGPTSALPRYYYENRWQKAGDKGKQPKVMYRGSQSGSSNHSSTRFLYDGDYIRLRDITVGYELPKQWINNLHLGSARIYLRSNNLYTWLKDDRLSFDPEVGVDGYVDQNAPIYKTILVGLDIKF</sequence>
<dbReference type="Pfam" id="PF13715">
    <property type="entry name" value="CarbopepD_reg_2"/>
    <property type="match status" value="1"/>
</dbReference>
<keyword evidence="3 7" id="KW-1134">Transmembrane beta strand</keyword>
<dbReference type="InterPro" id="IPR011662">
    <property type="entry name" value="Secretin/TonB_short_N"/>
</dbReference>
<dbReference type="Gene3D" id="2.170.130.10">
    <property type="entry name" value="TonB-dependent receptor, plug domain"/>
    <property type="match status" value="1"/>
</dbReference>
<dbReference type="InterPro" id="IPR008969">
    <property type="entry name" value="CarboxyPept-like_regulatory"/>
</dbReference>
<dbReference type="Pfam" id="PF07660">
    <property type="entry name" value="STN"/>
    <property type="match status" value="1"/>
</dbReference>
<dbReference type="EMBL" id="SGXA01000001">
    <property type="protein sequence ID" value="RZS75688.1"/>
    <property type="molecule type" value="Genomic_DNA"/>
</dbReference>
<evidence type="ECO:0000313" key="10">
    <source>
        <dbReference type="Proteomes" id="UP000293874"/>
    </source>
</evidence>
<comment type="similarity">
    <text evidence="7">Belongs to the TonB-dependent receptor family.</text>
</comment>
<dbReference type="SUPFAM" id="SSF49464">
    <property type="entry name" value="Carboxypeptidase regulatory domain-like"/>
    <property type="match status" value="1"/>
</dbReference>
<keyword evidence="10" id="KW-1185">Reference proteome</keyword>
<dbReference type="SMART" id="SM00965">
    <property type="entry name" value="STN"/>
    <property type="match status" value="1"/>
</dbReference>
<dbReference type="Gene3D" id="2.60.40.1120">
    <property type="entry name" value="Carboxypeptidase-like, regulatory domain"/>
    <property type="match status" value="1"/>
</dbReference>
<reference evidence="9 10" key="1">
    <citation type="submission" date="2019-02" db="EMBL/GenBank/DDBJ databases">
        <title>Genomic Encyclopedia of Type Strains, Phase IV (KMG-IV): sequencing the most valuable type-strain genomes for metagenomic binning, comparative biology and taxonomic classification.</title>
        <authorList>
            <person name="Goeker M."/>
        </authorList>
    </citation>
    <scope>NUCLEOTIDE SEQUENCE [LARGE SCALE GENOMIC DNA]</scope>
    <source>
        <strain evidence="9 10">DSM 18116</strain>
    </source>
</reference>
<keyword evidence="5 7" id="KW-0472">Membrane</keyword>
<comment type="caution">
    <text evidence="9">The sequence shown here is derived from an EMBL/GenBank/DDBJ whole genome shotgun (WGS) entry which is preliminary data.</text>
</comment>
<dbReference type="Pfam" id="PF07715">
    <property type="entry name" value="Plug"/>
    <property type="match status" value="1"/>
</dbReference>
<organism evidence="9 10">
    <name type="scientific">Pseudobacter ginsenosidimutans</name>
    <dbReference type="NCBI Taxonomy" id="661488"/>
    <lineage>
        <taxon>Bacteria</taxon>
        <taxon>Pseudomonadati</taxon>
        <taxon>Bacteroidota</taxon>
        <taxon>Chitinophagia</taxon>
        <taxon>Chitinophagales</taxon>
        <taxon>Chitinophagaceae</taxon>
        <taxon>Pseudobacter</taxon>
    </lineage>
</organism>
<evidence type="ECO:0000256" key="7">
    <source>
        <dbReference type="PROSITE-ProRule" id="PRU01360"/>
    </source>
</evidence>
<feature type="domain" description="Secretin/TonB short N-terminal" evidence="8">
    <location>
        <begin position="70"/>
        <end position="121"/>
    </location>
</feature>
<keyword evidence="2 7" id="KW-0813">Transport</keyword>
<dbReference type="AlphaFoldDB" id="A0A4Q7N3Y7"/>
<accession>A0A4Q7N3Y7</accession>
<evidence type="ECO:0000256" key="3">
    <source>
        <dbReference type="ARBA" id="ARBA00022452"/>
    </source>
</evidence>
<evidence type="ECO:0000256" key="1">
    <source>
        <dbReference type="ARBA" id="ARBA00004571"/>
    </source>
</evidence>
<keyword evidence="4 7" id="KW-0812">Transmembrane</keyword>